<dbReference type="Gene3D" id="3.40.1190.20">
    <property type="match status" value="1"/>
</dbReference>
<dbReference type="Proteomes" id="UP000612456">
    <property type="component" value="Unassembled WGS sequence"/>
</dbReference>
<dbReference type="AlphaFoldDB" id="A0A916Z3A4"/>
<evidence type="ECO:0000259" key="4">
    <source>
        <dbReference type="Pfam" id="PF00294"/>
    </source>
</evidence>
<dbReference type="PROSITE" id="PS00584">
    <property type="entry name" value="PFKB_KINASES_2"/>
    <property type="match status" value="1"/>
</dbReference>
<dbReference type="SUPFAM" id="SSF53613">
    <property type="entry name" value="Ribokinase-like"/>
    <property type="match status" value="1"/>
</dbReference>
<sequence>MGAISLTKEVPDLLTFGETMALFMPQEHRGLEGAASLEQGFGGAESNVAIGAARLGCSVGWFGSLGDDPFGRAIFKRLRGEGVDVSRARQVAGQQTGLMFRESVAGKLAVHYYRKHSAASRMRPGDLDLQYITGCKILHVTGITLALSESARETVFAAVAAAKKAGVKVSFDPNLRLKLWSIEEARKFVLPLAEQADYFLPGWDELKLLYETDQLDEVEAKLKQLSAVSIVKGVDDSTMVIGKGDSQTIPFYKADQVVDTVGAGDGFCSGFLAGILKGMTPVEAVRLGSVSGSLVVQMRGDWEALPDWASVDQRLSDKAWVER</sequence>
<dbReference type="EMBL" id="BMHP01000002">
    <property type="protein sequence ID" value="GGD74041.1"/>
    <property type="molecule type" value="Genomic_DNA"/>
</dbReference>
<dbReference type="InterPro" id="IPR011611">
    <property type="entry name" value="PfkB_dom"/>
</dbReference>
<keyword evidence="6" id="KW-1185">Reference proteome</keyword>
<protein>
    <submittedName>
        <fullName evidence="5">Sugar kinase</fullName>
    </submittedName>
</protein>
<dbReference type="InterPro" id="IPR002173">
    <property type="entry name" value="Carboh/pur_kinase_PfkB_CS"/>
</dbReference>
<dbReference type="PANTHER" id="PTHR43320:SF2">
    <property type="entry name" value="2-DEHYDRO-3-DEOXYGLUCONOKINASE_2-DEHYDRO-3-DEOXYGALACTONOKINASE"/>
    <property type="match status" value="1"/>
</dbReference>
<evidence type="ECO:0000313" key="5">
    <source>
        <dbReference type="EMBL" id="GGD74041.1"/>
    </source>
</evidence>
<evidence type="ECO:0000256" key="1">
    <source>
        <dbReference type="ARBA" id="ARBA00010688"/>
    </source>
</evidence>
<reference evidence="5" key="2">
    <citation type="submission" date="2020-09" db="EMBL/GenBank/DDBJ databases">
        <authorList>
            <person name="Sun Q."/>
            <person name="Zhou Y."/>
        </authorList>
    </citation>
    <scope>NUCLEOTIDE SEQUENCE</scope>
    <source>
        <strain evidence="5">CGMCC 1.15178</strain>
    </source>
</reference>
<reference evidence="5" key="1">
    <citation type="journal article" date="2014" name="Int. J. Syst. Evol. Microbiol.">
        <title>Complete genome sequence of Corynebacterium casei LMG S-19264T (=DSM 44701T), isolated from a smear-ripened cheese.</title>
        <authorList>
            <consortium name="US DOE Joint Genome Institute (JGI-PGF)"/>
            <person name="Walter F."/>
            <person name="Albersmeier A."/>
            <person name="Kalinowski J."/>
            <person name="Ruckert C."/>
        </authorList>
    </citation>
    <scope>NUCLEOTIDE SEQUENCE</scope>
    <source>
        <strain evidence="5">CGMCC 1.15178</strain>
    </source>
</reference>
<dbReference type="Pfam" id="PF00294">
    <property type="entry name" value="PfkB"/>
    <property type="match status" value="1"/>
</dbReference>
<keyword evidence="3 5" id="KW-0418">Kinase</keyword>
<dbReference type="InterPro" id="IPR052700">
    <property type="entry name" value="Carb_kinase_PfkB-like"/>
</dbReference>
<feature type="domain" description="Carbohydrate kinase PfkB" evidence="4">
    <location>
        <begin position="12"/>
        <end position="306"/>
    </location>
</feature>
<accession>A0A916Z3A4</accession>
<name>A0A916Z3A4_9BACL</name>
<dbReference type="CDD" id="cd01166">
    <property type="entry name" value="KdgK"/>
    <property type="match status" value="1"/>
</dbReference>
<dbReference type="GO" id="GO:0016301">
    <property type="term" value="F:kinase activity"/>
    <property type="evidence" value="ECO:0007669"/>
    <property type="project" value="UniProtKB-KW"/>
</dbReference>
<dbReference type="InterPro" id="IPR029056">
    <property type="entry name" value="Ribokinase-like"/>
</dbReference>
<gene>
    <name evidence="5" type="ORF">GCM10010911_34910</name>
</gene>
<dbReference type="PANTHER" id="PTHR43320">
    <property type="entry name" value="SUGAR KINASE"/>
    <property type="match status" value="1"/>
</dbReference>
<comment type="caution">
    <text evidence="5">The sequence shown here is derived from an EMBL/GenBank/DDBJ whole genome shotgun (WGS) entry which is preliminary data.</text>
</comment>
<evidence type="ECO:0000256" key="3">
    <source>
        <dbReference type="ARBA" id="ARBA00022777"/>
    </source>
</evidence>
<evidence type="ECO:0000256" key="2">
    <source>
        <dbReference type="ARBA" id="ARBA00022679"/>
    </source>
</evidence>
<evidence type="ECO:0000313" key="6">
    <source>
        <dbReference type="Proteomes" id="UP000612456"/>
    </source>
</evidence>
<proteinExistence type="inferred from homology"/>
<keyword evidence="2" id="KW-0808">Transferase</keyword>
<organism evidence="5 6">
    <name type="scientific">Paenibacillus nasutitermitis</name>
    <dbReference type="NCBI Taxonomy" id="1652958"/>
    <lineage>
        <taxon>Bacteria</taxon>
        <taxon>Bacillati</taxon>
        <taxon>Bacillota</taxon>
        <taxon>Bacilli</taxon>
        <taxon>Bacillales</taxon>
        <taxon>Paenibacillaceae</taxon>
        <taxon>Paenibacillus</taxon>
    </lineage>
</organism>
<comment type="similarity">
    <text evidence="1">Belongs to the carbohydrate kinase PfkB family.</text>
</comment>